<feature type="transmembrane region" description="Helical" evidence="1">
    <location>
        <begin position="48"/>
        <end position="69"/>
    </location>
</feature>
<feature type="transmembrane region" description="Helical" evidence="1">
    <location>
        <begin position="76"/>
        <end position="97"/>
    </location>
</feature>
<gene>
    <name evidence="3" type="ORF">HLH25_13700</name>
    <name evidence="2" type="ORF">HLH26_13515</name>
</gene>
<dbReference type="AlphaFoldDB" id="A0A7W4IMB8"/>
<name>A0A7W4IMB8_9PROT</name>
<sequence length="98" mass="10131">MKGARLDNRQWVAKLAAGIVPGCALALAVMAVVGALCHTTGSPMTLSAQLLLWLAGLLWAVILSGCFLFRSGGWAWGVLGGGAVAVWLLFAVLKSVLP</sequence>
<dbReference type="EMBL" id="JABEQO010000017">
    <property type="protein sequence ID" value="MBB2165535.1"/>
    <property type="molecule type" value="Genomic_DNA"/>
</dbReference>
<keyword evidence="1" id="KW-1133">Transmembrane helix</keyword>
<dbReference type="RefSeq" id="WP_182974596.1">
    <property type="nucleotide sequence ID" value="NZ_JABEQN010000017.1"/>
</dbReference>
<dbReference type="Proteomes" id="UP000540490">
    <property type="component" value="Unassembled WGS sequence"/>
</dbReference>
<keyword evidence="1" id="KW-0812">Transmembrane</keyword>
<keyword evidence="4" id="KW-1185">Reference proteome</keyword>
<evidence type="ECO:0000313" key="2">
    <source>
        <dbReference type="EMBL" id="MBB2165535.1"/>
    </source>
</evidence>
<evidence type="ECO:0000313" key="5">
    <source>
        <dbReference type="Proteomes" id="UP000561077"/>
    </source>
</evidence>
<accession>A0A7W4IMB8</accession>
<evidence type="ECO:0000313" key="4">
    <source>
        <dbReference type="Proteomes" id="UP000540490"/>
    </source>
</evidence>
<reference evidence="4 5" key="1">
    <citation type="submission" date="2020-04" db="EMBL/GenBank/DDBJ databases">
        <title>Description of novel Gluconacetobacter.</title>
        <authorList>
            <person name="Sombolestani A."/>
        </authorList>
    </citation>
    <scope>NUCLEOTIDE SEQUENCE [LARGE SCALE GENOMIC DNA]</scope>
    <source>
        <strain evidence="3 4">LMG 1728</strain>
        <strain evidence="2 5">LMG 1731</strain>
    </source>
</reference>
<feature type="transmembrane region" description="Helical" evidence="1">
    <location>
        <begin position="12"/>
        <end position="36"/>
    </location>
</feature>
<organism evidence="2 5">
    <name type="scientific">Gluconacetobacter dulcium</name>
    <dbReference type="NCBI Taxonomy" id="2729096"/>
    <lineage>
        <taxon>Bacteria</taxon>
        <taxon>Pseudomonadati</taxon>
        <taxon>Pseudomonadota</taxon>
        <taxon>Alphaproteobacteria</taxon>
        <taxon>Acetobacterales</taxon>
        <taxon>Acetobacteraceae</taxon>
        <taxon>Gluconacetobacter</taxon>
    </lineage>
</organism>
<keyword evidence="1" id="KW-0472">Membrane</keyword>
<dbReference type="EMBL" id="JABEQN010000017">
    <property type="protein sequence ID" value="MBB2194671.1"/>
    <property type="molecule type" value="Genomic_DNA"/>
</dbReference>
<dbReference type="Proteomes" id="UP000561077">
    <property type="component" value="Unassembled WGS sequence"/>
</dbReference>
<protein>
    <recommendedName>
        <fullName evidence="6">Iron uptake protein</fullName>
    </recommendedName>
</protein>
<evidence type="ECO:0000256" key="1">
    <source>
        <dbReference type="SAM" id="Phobius"/>
    </source>
</evidence>
<evidence type="ECO:0008006" key="6">
    <source>
        <dbReference type="Google" id="ProtNLM"/>
    </source>
</evidence>
<comment type="caution">
    <text evidence="2">The sequence shown here is derived from an EMBL/GenBank/DDBJ whole genome shotgun (WGS) entry which is preliminary data.</text>
</comment>
<evidence type="ECO:0000313" key="3">
    <source>
        <dbReference type="EMBL" id="MBB2194671.1"/>
    </source>
</evidence>
<proteinExistence type="predicted"/>